<protein>
    <submittedName>
        <fullName evidence="8">G_PROTEIN_RECEP_F1_2 domain-containing protein</fullName>
    </submittedName>
</protein>
<keyword evidence="4 5" id="KW-0472">Membrane</keyword>
<keyword evidence="3 5" id="KW-1133">Transmembrane helix</keyword>
<evidence type="ECO:0000256" key="1">
    <source>
        <dbReference type="ARBA" id="ARBA00004370"/>
    </source>
</evidence>
<feature type="domain" description="G-protein coupled receptors family 1 profile" evidence="6">
    <location>
        <begin position="85"/>
        <end position="307"/>
    </location>
</feature>
<dbReference type="WBParaSite" id="Pan_g19349.t1">
    <property type="protein sequence ID" value="Pan_g19349.t1"/>
    <property type="gene ID" value="Pan_g19349"/>
</dbReference>
<accession>A0A7E4VE11</accession>
<evidence type="ECO:0000259" key="6">
    <source>
        <dbReference type="PROSITE" id="PS50262"/>
    </source>
</evidence>
<dbReference type="Gene3D" id="1.20.1070.10">
    <property type="entry name" value="Rhodopsin 7-helix transmembrane proteins"/>
    <property type="match status" value="1"/>
</dbReference>
<dbReference type="AlphaFoldDB" id="A0A7E4VE11"/>
<dbReference type="InterPro" id="IPR053326">
    <property type="entry name" value="GPCR1-like"/>
</dbReference>
<dbReference type="PROSITE" id="PS50262">
    <property type="entry name" value="G_PROTEIN_RECEP_F1_2"/>
    <property type="match status" value="1"/>
</dbReference>
<evidence type="ECO:0000256" key="5">
    <source>
        <dbReference type="SAM" id="Phobius"/>
    </source>
</evidence>
<comment type="subcellular location">
    <subcellularLocation>
        <location evidence="1">Membrane</location>
    </subcellularLocation>
</comment>
<dbReference type="PRINTS" id="PR00237">
    <property type="entry name" value="GPCRRHODOPSN"/>
</dbReference>
<feature type="transmembrane region" description="Helical" evidence="5">
    <location>
        <begin position="243"/>
        <end position="269"/>
    </location>
</feature>
<dbReference type="Pfam" id="PF00001">
    <property type="entry name" value="7tm_1"/>
    <property type="match status" value="1"/>
</dbReference>
<proteinExistence type="predicted"/>
<dbReference type="GO" id="GO:0004930">
    <property type="term" value="F:G protein-coupled receptor activity"/>
    <property type="evidence" value="ECO:0007669"/>
    <property type="project" value="InterPro"/>
</dbReference>
<dbReference type="PANTHER" id="PTHR47632">
    <property type="entry name" value="FMRFAMIDE PEPTIDE RECEPTOR FAMILY-RELATED"/>
    <property type="match status" value="1"/>
</dbReference>
<dbReference type="CDD" id="cd14978">
    <property type="entry name" value="7tmA_FMRFamide_R-like"/>
    <property type="match status" value="1"/>
</dbReference>
<keyword evidence="2 5" id="KW-0812">Transmembrane</keyword>
<organism evidence="7 8">
    <name type="scientific">Panagrellus redivivus</name>
    <name type="common">Microworm</name>
    <dbReference type="NCBI Taxonomy" id="6233"/>
    <lineage>
        <taxon>Eukaryota</taxon>
        <taxon>Metazoa</taxon>
        <taxon>Ecdysozoa</taxon>
        <taxon>Nematoda</taxon>
        <taxon>Chromadorea</taxon>
        <taxon>Rhabditida</taxon>
        <taxon>Tylenchina</taxon>
        <taxon>Panagrolaimomorpha</taxon>
        <taxon>Panagrolaimoidea</taxon>
        <taxon>Panagrolaimidae</taxon>
        <taxon>Panagrellus</taxon>
    </lineage>
</organism>
<evidence type="ECO:0000256" key="4">
    <source>
        <dbReference type="ARBA" id="ARBA00023136"/>
    </source>
</evidence>
<evidence type="ECO:0000256" key="2">
    <source>
        <dbReference type="ARBA" id="ARBA00022692"/>
    </source>
</evidence>
<dbReference type="InterPro" id="IPR017452">
    <property type="entry name" value="GPCR_Rhodpsn_7TM"/>
</dbReference>
<feature type="transmembrane region" description="Helical" evidence="5">
    <location>
        <begin position="146"/>
        <end position="167"/>
    </location>
</feature>
<reference evidence="7" key="1">
    <citation type="journal article" date="2013" name="Genetics">
        <title>The draft genome and transcriptome of Panagrellus redivivus are shaped by the harsh demands of a free-living lifestyle.</title>
        <authorList>
            <person name="Srinivasan J."/>
            <person name="Dillman A.R."/>
            <person name="Macchietto M.G."/>
            <person name="Heikkinen L."/>
            <person name="Lakso M."/>
            <person name="Fracchia K.M."/>
            <person name="Antoshechkin I."/>
            <person name="Mortazavi A."/>
            <person name="Wong G."/>
            <person name="Sternberg P.W."/>
        </authorList>
    </citation>
    <scope>NUCLEOTIDE SEQUENCE [LARGE SCALE GENOMIC DNA]</scope>
    <source>
        <strain evidence="7">MT8872</strain>
    </source>
</reference>
<dbReference type="Proteomes" id="UP000492821">
    <property type="component" value="Unassembled WGS sequence"/>
</dbReference>
<keyword evidence="7" id="KW-1185">Reference proteome</keyword>
<feature type="transmembrane region" description="Helical" evidence="5">
    <location>
        <begin position="105"/>
        <end position="126"/>
    </location>
</feature>
<evidence type="ECO:0000256" key="3">
    <source>
        <dbReference type="ARBA" id="ARBA00022989"/>
    </source>
</evidence>
<name>A0A7E4VE11_PANRE</name>
<feature type="transmembrane region" description="Helical" evidence="5">
    <location>
        <begin position="68"/>
        <end position="93"/>
    </location>
</feature>
<feature type="transmembrane region" description="Helical" evidence="5">
    <location>
        <begin position="188"/>
        <end position="209"/>
    </location>
</feature>
<evidence type="ECO:0000313" key="7">
    <source>
        <dbReference type="Proteomes" id="UP000492821"/>
    </source>
</evidence>
<evidence type="ECO:0000313" key="8">
    <source>
        <dbReference type="WBParaSite" id="Pan_g19349.t1"/>
    </source>
</evidence>
<dbReference type="PANTHER" id="PTHR47632:SF2">
    <property type="entry name" value="G-PROTEIN COUPLED RECEPTOR FRPR-1-RELATED"/>
    <property type="match status" value="1"/>
</dbReference>
<reference evidence="8" key="2">
    <citation type="submission" date="2020-10" db="UniProtKB">
        <authorList>
            <consortium name="WormBaseParasite"/>
        </authorList>
    </citation>
    <scope>IDENTIFICATION</scope>
</reference>
<sequence length="307" mass="34319">MPAWAIVTLIQIDPPSPHQIPTMNLSMPCTPEIQAEGFCHGIPICGYCYDMGLHLHRNISTPYDHYNLFMIGLVLPAIGTFGLIGNTLSIFIFSRNEMRSSINTYLTALACSDVIIILSAFLMFFLESMRKRSAFVSRVYAICAPVAFPLGLTAQSMSVFITLAAAVDCYISVTGSARLKGRFCSIQTAYYVIAGCLISAFVFNCPHWFEIYVLKCYSIPYREETFDICPTMLRMNDQYLTLYYAYCYTIVMAIGPVLILIALNVAIVVNLKFKNGTENGDTMTLVKILSVLKSEICYMLIFATQQP</sequence>
<dbReference type="GO" id="GO:0016020">
    <property type="term" value="C:membrane"/>
    <property type="evidence" value="ECO:0007669"/>
    <property type="project" value="UniProtKB-SubCell"/>
</dbReference>
<dbReference type="InterPro" id="IPR000276">
    <property type="entry name" value="GPCR_Rhodpsn"/>
</dbReference>
<dbReference type="SUPFAM" id="SSF81321">
    <property type="entry name" value="Family A G protein-coupled receptor-like"/>
    <property type="match status" value="1"/>
</dbReference>